<dbReference type="AlphaFoldDB" id="A0A4S4K4Z3"/>
<dbReference type="EMBL" id="JALP01000019">
    <property type="protein sequence ID" value="THG92117.1"/>
    <property type="molecule type" value="Genomic_DNA"/>
</dbReference>
<comment type="caution">
    <text evidence="1">The sequence shown here is derived from an EMBL/GenBank/DDBJ whole genome shotgun (WGS) entry which is preliminary data.</text>
</comment>
<evidence type="ECO:0000313" key="1">
    <source>
        <dbReference type="EMBL" id="THG92117.1"/>
    </source>
</evidence>
<protein>
    <submittedName>
        <fullName evidence="1">Uncharacterized protein</fullName>
    </submittedName>
</protein>
<name>A0A4S4K4Z3_ALKAL</name>
<sequence>MDNIEALSIEQNKEPINKEKITQLQVIVGLTSDMD</sequence>
<accession>A0A4S4K4Z3</accession>
<evidence type="ECO:0000313" key="2">
    <source>
        <dbReference type="Proteomes" id="UP000297014"/>
    </source>
</evidence>
<dbReference type="Proteomes" id="UP000297014">
    <property type="component" value="Unassembled WGS sequence"/>
</dbReference>
<proteinExistence type="predicted"/>
<gene>
    <name evidence="1" type="ORF">AJ85_16875</name>
</gene>
<reference evidence="1 2" key="1">
    <citation type="submission" date="2014-01" db="EMBL/GenBank/DDBJ databases">
        <title>Draft genome sequencing of Bacillus alcalophilus CGMCC 1.3604.</title>
        <authorList>
            <person name="Yang J."/>
            <person name="Diao L."/>
            <person name="Yang S."/>
        </authorList>
    </citation>
    <scope>NUCLEOTIDE SEQUENCE [LARGE SCALE GENOMIC DNA]</scope>
    <source>
        <strain evidence="1 2">CGMCC 1.3604</strain>
    </source>
</reference>
<organism evidence="1 2">
    <name type="scientific">Alkalihalobacillus alcalophilus ATCC 27647 = CGMCC 1.3604</name>
    <dbReference type="NCBI Taxonomy" id="1218173"/>
    <lineage>
        <taxon>Bacteria</taxon>
        <taxon>Bacillati</taxon>
        <taxon>Bacillota</taxon>
        <taxon>Bacilli</taxon>
        <taxon>Bacillales</taxon>
        <taxon>Bacillaceae</taxon>
        <taxon>Alkalihalobacillus</taxon>
    </lineage>
</organism>